<dbReference type="Proteomes" id="UP001066276">
    <property type="component" value="Chromosome 1_2"/>
</dbReference>
<name>A0AAV7W4F9_PLEWA</name>
<dbReference type="EMBL" id="JANPWB010000002">
    <property type="protein sequence ID" value="KAJ1207861.1"/>
    <property type="molecule type" value="Genomic_DNA"/>
</dbReference>
<evidence type="ECO:0000313" key="1">
    <source>
        <dbReference type="EMBL" id="KAJ1207861.1"/>
    </source>
</evidence>
<proteinExistence type="predicted"/>
<dbReference type="AlphaFoldDB" id="A0AAV7W4F9"/>
<sequence>MEVCARPPFVAEMAERYHGCTVDKDPAIVHSSVLDVENPNEKQYSMVNGIMRKPSCGVWAGLQAPVNVSVSQRKNRRSGGELLCFEHRCWEGISYLKKKGFIAVSLNIVTYGIVLRTLSRHMDNG</sequence>
<evidence type="ECO:0000313" key="2">
    <source>
        <dbReference type="Proteomes" id="UP001066276"/>
    </source>
</evidence>
<accession>A0AAV7W4F9</accession>
<keyword evidence="2" id="KW-1185">Reference proteome</keyword>
<comment type="caution">
    <text evidence="1">The sequence shown here is derived from an EMBL/GenBank/DDBJ whole genome shotgun (WGS) entry which is preliminary data.</text>
</comment>
<organism evidence="1 2">
    <name type="scientific">Pleurodeles waltl</name>
    <name type="common">Iberian ribbed newt</name>
    <dbReference type="NCBI Taxonomy" id="8319"/>
    <lineage>
        <taxon>Eukaryota</taxon>
        <taxon>Metazoa</taxon>
        <taxon>Chordata</taxon>
        <taxon>Craniata</taxon>
        <taxon>Vertebrata</taxon>
        <taxon>Euteleostomi</taxon>
        <taxon>Amphibia</taxon>
        <taxon>Batrachia</taxon>
        <taxon>Caudata</taxon>
        <taxon>Salamandroidea</taxon>
        <taxon>Salamandridae</taxon>
        <taxon>Pleurodelinae</taxon>
        <taxon>Pleurodeles</taxon>
    </lineage>
</organism>
<reference evidence="1" key="1">
    <citation type="journal article" date="2022" name="bioRxiv">
        <title>Sequencing and chromosome-scale assembly of the giantPleurodeles waltlgenome.</title>
        <authorList>
            <person name="Brown T."/>
            <person name="Elewa A."/>
            <person name="Iarovenko S."/>
            <person name="Subramanian E."/>
            <person name="Araus A.J."/>
            <person name="Petzold A."/>
            <person name="Susuki M."/>
            <person name="Suzuki K.-i.T."/>
            <person name="Hayashi T."/>
            <person name="Toyoda A."/>
            <person name="Oliveira C."/>
            <person name="Osipova E."/>
            <person name="Leigh N.D."/>
            <person name="Simon A."/>
            <person name="Yun M.H."/>
        </authorList>
    </citation>
    <scope>NUCLEOTIDE SEQUENCE</scope>
    <source>
        <strain evidence="1">20211129_DDA</strain>
        <tissue evidence="1">Liver</tissue>
    </source>
</reference>
<protein>
    <submittedName>
        <fullName evidence="1">Uncharacterized protein</fullName>
    </submittedName>
</protein>
<gene>
    <name evidence="1" type="ORF">NDU88_003251</name>
</gene>